<dbReference type="PANTHER" id="PTHR43272:SF11">
    <property type="entry name" value="AMP-DEPENDENT SYNTHETASE_LIGASE DOMAIN-CONTAINING PROTEIN"/>
    <property type="match status" value="1"/>
</dbReference>
<dbReference type="EMBL" id="JAPEUV010000236">
    <property type="protein sequence ID" value="KAJ4330024.1"/>
    <property type="molecule type" value="Genomic_DNA"/>
</dbReference>
<feature type="transmembrane region" description="Helical" evidence="1">
    <location>
        <begin position="163"/>
        <end position="185"/>
    </location>
</feature>
<organism evidence="2 3">
    <name type="scientific">Didymella glomerata</name>
    <dbReference type="NCBI Taxonomy" id="749621"/>
    <lineage>
        <taxon>Eukaryota</taxon>
        <taxon>Fungi</taxon>
        <taxon>Dikarya</taxon>
        <taxon>Ascomycota</taxon>
        <taxon>Pezizomycotina</taxon>
        <taxon>Dothideomycetes</taxon>
        <taxon>Pleosporomycetidae</taxon>
        <taxon>Pleosporales</taxon>
        <taxon>Pleosporineae</taxon>
        <taxon>Didymellaceae</taxon>
        <taxon>Didymella</taxon>
    </lineage>
</organism>
<dbReference type="OrthoDB" id="4138492at2759"/>
<dbReference type="PANTHER" id="PTHR43272">
    <property type="entry name" value="LONG-CHAIN-FATTY-ACID--COA LIGASE"/>
    <property type="match status" value="1"/>
</dbReference>
<protein>
    <recommendedName>
        <fullName evidence="4">AMP-dependent synthetase/ligase domain-containing protein</fullName>
    </recommendedName>
</protein>
<keyword evidence="1" id="KW-0812">Transmembrane</keyword>
<name>A0A9W8WPE4_9PLEO</name>
<sequence length="561" mass="59486">MPGLLEQLDGAISDLFHGWNLYSTVLLVGILAFVGWVVANNADADTHPLLLARQAQASYVRQPGESAVFRSPETPHGYPLRTGLAVKPPGAPMYSAGKDGDLRDIWRRVTGEIPLEKKASSSGTATIMTVLGKEEISEHSIPGVSKEIAIIGKHLQEHGAKRVAIYLPNSLEFLAVLFAGAFYGFTPILIPYNQPHPALVELLQATGADSLVAQAGSVPLADVTRSVPGLRQIVWTVEKTSRHMDWSEVPEGIGGKVDVSVWHELVQDSKHTDDVLPSDGGKAPGVVFLWQEAVGKPAEIVEFTQQNIAAAVGSLITSLPTVQRFSASDMFLPADAFTNSYCLCLTLAALFSHSTVIINSVAGPGVDLTLATRSLAPTIVVVSAETAAKVHSTTAASAVGALKQLAHYLESRVLASGRLPTSSLLTPARAPIGSTPGKLRLLFTSERAGLNTPPLSSKDLSDLRIYTQARVVYALTAARIAGAVAQTNMYDYRLGSQSSKHSHFGVPLSSLEVKVKDTPTLKTTEEQSVGELVVVGSSVAGGEAALGFNATVREDHTLAYV</sequence>
<keyword evidence="3" id="KW-1185">Reference proteome</keyword>
<dbReference type="Gene3D" id="3.40.50.12780">
    <property type="entry name" value="N-terminal domain of ligase-like"/>
    <property type="match status" value="1"/>
</dbReference>
<reference evidence="2" key="1">
    <citation type="submission" date="2022-10" db="EMBL/GenBank/DDBJ databases">
        <title>Tapping the CABI collections for fungal endophytes: first genome assemblies for Collariella, Neodidymelliopsis, Ascochyta clinopodiicola, Didymella pomorum, Didymosphaeria variabile, Neocosmospora piperis and Neocucurbitaria cava.</title>
        <authorList>
            <person name="Hill R."/>
        </authorList>
    </citation>
    <scope>NUCLEOTIDE SEQUENCE</scope>
    <source>
        <strain evidence="2">IMI 360193</strain>
    </source>
</reference>
<keyword evidence="1" id="KW-0472">Membrane</keyword>
<dbReference type="InterPro" id="IPR042099">
    <property type="entry name" value="ANL_N_sf"/>
</dbReference>
<evidence type="ECO:0000256" key="1">
    <source>
        <dbReference type="SAM" id="Phobius"/>
    </source>
</evidence>
<feature type="transmembrane region" description="Helical" evidence="1">
    <location>
        <begin position="20"/>
        <end position="39"/>
    </location>
</feature>
<accession>A0A9W8WPE4</accession>
<keyword evidence="1" id="KW-1133">Transmembrane helix</keyword>
<evidence type="ECO:0000313" key="3">
    <source>
        <dbReference type="Proteomes" id="UP001140562"/>
    </source>
</evidence>
<comment type="caution">
    <text evidence="2">The sequence shown here is derived from an EMBL/GenBank/DDBJ whole genome shotgun (WGS) entry which is preliminary data.</text>
</comment>
<proteinExistence type="predicted"/>
<dbReference type="GO" id="GO:0016020">
    <property type="term" value="C:membrane"/>
    <property type="evidence" value="ECO:0007669"/>
    <property type="project" value="TreeGrafter"/>
</dbReference>
<dbReference type="AlphaFoldDB" id="A0A9W8WPE4"/>
<evidence type="ECO:0000313" key="2">
    <source>
        <dbReference type="EMBL" id="KAJ4330024.1"/>
    </source>
</evidence>
<dbReference type="Proteomes" id="UP001140562">
    <property type="component" value="Unassembled WGS sequence"/>
</dbReference>
<dbReference type="GO" id="GO:0004467">
    <property type="term" value="F:long-chain fatty acid-CoA ligase activity"/>
    <property type="evidence" value="ECO:0007669"/>
    <property type="project" value="TreeGrafter"/>
</dbReference>
<dbReference type="GO" id="GO:0005783">
    <property type="term" value="C:endoplasmic reticulum"/>
    <property type="evidence" value="ECO:0007669"/>
    <property type="project" value="TreeGrafter"/>
</dbReference>
<gene>
    <name evidence="2" type="ORF">N0V87_010360</name>
</gene>
<dbReference type="SUPFAM" id="SSF56801">
    <property type="entry name" value="Acetyl-CoA synthetase-like"/>
    <property type="match status" value="1"/>
</dbReference>
<evidence type="ECO:0008006" key="4">
    <source>
        <dbReference type="Google" id="ProtNLM"/>
    </source>
</evidence>